<dbReference type="InterPro" id="IPR002105">
    <property type="entry name" value="Dockerin_1_rpt"/>
</dbReference>
<dbReference type="PROSITE" id="PS00448">
    <property type="entry name" value="CLOS_CELLULOSOME_RPT"/>
    <property type="match status" value="1"/>
</dbReference>
<comment type="caution">
    <text evidence="3">The sequence shown here is derived from an EMBL/GenBank/DDBJ whole genome shotgun (WGS) entry which is preliminary data.</text>
</comment>
<dbReference type="InterPro" id="IPR010502">
    <property type="entry name" value="Carb-bd_dom_fam9"/>
</dbReference>
<feature type="transmembrane region" description="Helical" evidence="1">
    <location>
        <begin position="30"/>
        <end position="49"/>
    </location>
</feature>
<dbReference type="EMBL" id="QPJT01000017">
    <property type="protein sequence ID" value="RCX13468.1"/>
    <property type="molecule type" value="Genomic_DNA"/>
</dbReference>
<dbReference type="Pfam" id="PF06452">
    <property type="entry name" value="CBM9_1"/>
    <property type="match status" value="1"/>
</dbReference>
<keyword evidence="1" id="KW-1133">Transmembrane helix</keyword>
<dbReference type="OrthoDB" id="9807879at2"/>
<proteinExistence type="predicted"/>
<organism evidence="3 4">
    <name type="scientific">Anaerobacterium chartisolvens</name>
    <dbReference type="NCBI Taxonomy" id="1297424"/>
    <lineage>
        <taxon>Bacteria</taxon>
        <taxon>Bacillati</taxon>
        <taxon>Bacillota</taxon>
        <taxon>Clostridia</taxon>
        <taxon>Eubacteriales</taxon>
        <taxon>Oscillospiraceae</taxon>
        <taxon>Anaerobacterium</taxon>
    </lineage>
</organism>
<evidence type="ECO:0000256" key="1">
    <source>
        <dbReference type="SAM" id="Phobius"/>
    </source>
</evidence>
<dbReference type="InterPro" id="IPR016134">
    <property type="entry name" value="Dockerin_dom"/>
</dbReference>
<feature type="transmembrane region" description="Helical" evidence="1">
    <location>
        <begin position="95"/>
        <end position="116"/>
    </location>
</feature>
<dbReference type="GO" id="GO:0030246">
    <property type="term" value="F:carbohydrate binding"/>
    <property type="evidence" value="ECO:0007669"/>
    <property type="project" value="InterPro"/>
</dbReference>
<name>A0A369AYQ8_9FIRM</name>
<evidence type="ECO:0000259" key="2">
    <source>
        <dbReference type="PROSITE" id="PS51766"/>
    </source>
</evidence>
<dbReference type="AlphaFoldDB" id="A0A369AYQ8"/>
<dbReference type="PROSITE" id="PS00018">
    <property type="entry name" value="EF_HAND_1"/>
    <property type="match status" value="1"/>
</dbReference>
<protein>
    <submittedName>
        <fullName evidence="3">Uncharacterized protein (DUF362 family)</fullName>
    </submittedName>
</protein>
<dbReference type="Proteomes" id="UP000253034">
    <property type="component" value="Unassembled WGS sequence"/>
</dbReference>
<gene>
    <name evidence="3" type="ORF">DFR58_1172</name>
</gene>
<keyword evidence="1" id="KW-0812">Transmembrane</keyword>
<dbReference type="InterPro" id="IPR007160">
    <property type="entry name" value="DUF362"/>
</dbReference>
<evidence type="ECO:0000313" key="3">
    <source>
        <dbReference type="EMBL" id="RCX13468.1"/>
    </source>
</evidence>
<dbReference type="CDD" id="cd14256">
    <property type="entry name" value="Dockerin_I"/>
    <property type="match status" value="1"/>
</dbReference>
<dbReference type="Pfam" id="PF04015">
    <property type="entry name" value="DUF362"/>
    <property type="match status" value="1"/>
</dbReference>
<sequence length="840" mass="92178">MKSIPKNSGLQAHPSSAERAEKNRFNFKRLLLPIMGLAALIWFFIRVIPKPSRAAYPCQRAAFPIASSFVIWLMGIFGGAFIFSKLKKRFYASRYIAASVAGAAILSAVLWNLHFFPYNNALAAFTPTKLAESDVAIVQSIKSDVKEIDYAEIKQMVSDAVSGVGGIESVVKNGDTVVLKPNLIVTNSLSTESNGVTTDWRITKAVVELVRSVNPSGKVYVMEGAISDTARIFSYYKYTYENIPGVDGFLPIEKDSGTWQDKSSSGLVSMALPDGLLYNQYYLNRKYKEADVVISLPTMKTHWSAGFTGAIKNVAIGATPGNIYGISSNQPARNNMVNHSTDDLHKWIHDYYKCRPADLVIMDGLQGYQNGPFPSSASGAIGNQMNMRLILAGKDAVAVDSVASLTVGYDPESISYLRYLNTSKLGNISPECINISGKKVDEVRKYLAGTTTMGVTKITDTTAPQLTIDSVQAAGSNLKISLTADSETVKELVYIDGQLRKPSSVSGMSIINVDISGLSGNHELTVEAYDRYLNRTTKTAQFTASGTVEPGIGYCAPKAAQAPVIDGIGSETCWQQAQWKDINYVWLGQPPTASDFSGRFKMVWTPERLYYLIEITDDKLSAPNTTLFRNYYDNDCVELFIDEDHSGGNHQNNHNAFAYHIQLNYNIIDNNTSGTQSLYNDHANVIRTSNGNLHTWEIELKVFDDTYNDKVTTNMPVTLTKDKIMGFGVAYNDNDGNMTRDNFIGSFDIPGADKNVAWINASVFDTLKLVDSETPTIQKGDLNNDSKVNSVDFALLKSHILGITELTGDALLAADLDSNGTVDSIDFMKLKLYLLGDIPQ</sequence>
<dbReference type="Pfam" id="PF00404">
    <property type="entry name" value="Dockerin_1"/>
    <property type="match status" value="1"/>
</dbReference>
<keyword evidence="4" id="KW-1185">Reference proteome</keyword>
<evidence type="ECO:0000313" key="4">
    <source>
        <dbReference type="Proteomes" id="UP000253034"/>
    </source>
</evidence>
<dbReference type="InterPro" id="IPR018247">
    <property type="entry name" value="EF_Hand_1_Ca_BS"/>
</dbReference>
<dbReference type="GO" id="GO:0000272">
    <property type="term" value="P:polysaccharide catabolic process"/>
    <property type="evidence" value="ECO:0007669"/>
    <property type="project" value="InterPro"/>
</dbReference>
<dbReference type="SUPFAM" id="SSF63446">
    <property type="entry name" value="Type I dockerin domain"/>
    <property type="match status" value="1"/>
</dbReference>
<dbReference type="InterPro" id="IPR036439">
    <property type="entry name" value="Dockerin_dom_sf"/>
</dbReference>
<dbReference type="Gene3D" id="2.60.40.1190">
    <property type="match status" value="1"/>
</dbReference>
<reference evidence="3 4" key="1">
    <citation type="submission" date="2018-07" db="EMBL/GenBank/DDBJ databases">
        <title>Genomic Encyclopedia of Type Strains, Phase IV (KMG-IV): sequencing the most valuable type-strain genomes for metagenomic binning, comparative biology and taxonomic classification.</title>
        <authorList>
            <person name="Goeker M."/>
        </authorList>
    </citation>
    <scope>NUCLEOTIDE SEQUENCE [LARGE SCALE GENOMIC DNA]</scope>
    <source>
        <strain evidence="3 4">DSM 27016</strain>
    </source>
</reference>
<dbReference type="GO" id="GO:0004553">
    <property type="term" value="F:hydrolase activity, hydrolyzing O-glycosyl compounds"/>
    <property type="evidence" value="ECO:0007669"/>
    <property type="project" value="InterPro"/>
</dbReference>
<feature type="transmembrane region" description="Helical" evidence="1">
    <location>
        <begin position="61"/>
        <end position="83"/>
    </location>
</feature>
<dbReference type="Gene3D" id="1.10.1330.10">
    <property type="entry name" value="Dockerin domain"/>
    <property type="match status" value="1"/>
</dbReference>
<feature type="domain" description="Dockerin" evidence="2">
    <location>
        <begin position="775"/>
        <end position="840"/>
    </location>
</feature>
<accession>A0A369AYQ8</accession>
<dbReference type="PROSITE" id="PS51766">
    <property type="entry name" value="DOCKERIN"/>
    <property type="match status" value="1"/>
</dbReference>
<dbReference type="RefSeq" id="WP_114298527.1">
    <property type="nucleotide sequence ID" value="NZ_QPJT01000017.1"/>
</dbReference>
<keyword evidence="1" id="KW-0472">Membrane</keyword>
<dbReference type="SUPFAM" id="SSF49344">
    <property type="entry name" value="CBD9-like"/>
    <property type="match status" value="1"/>
</dbReference>